<name>A0AAV3UWS6_9ALTE</name>
<evidence type="ECO:0000313" key="2">
    <source>
        <dbReference type="EMBL" id="GAC09586.1"/>
    </source>
</evidence>
<keyword evidence="1" id="KW-1133">Transmembrane helix</keyword>
<protein>
    <submittedName>
        <fullName evidence="2">Uncharacterized protein</fullName>
    </submittedName>
</protein>
<feature type="transmembrane region" description="Helical" evidence="1">
    <location>
        <begin position="106"/>
        <end position="124"/>
    </location>
</feature>
<evidence type="ECO:0000313" key="3">
    <source>
        <dbReference type="Proteomes" id="UP000006320"/>
    </source>
</evidence>
<gene>
    <name evidence="2" type="ORF">GCHA_1633</name>
</gene>
<feature type="transmembrane region" description="Helical" evidence="1">
    <location>
        <begin position="40"/>
        <end position="64"/>
    </location>
</feature>
<comment type="caution">
    <text evidence="2">The sequence shown here is derived from an EMBL/GenBank/DDBJ whole genome shotgun (WGS) entry which is preliminary data.</text>
</comment>
<feature type="transmembrane region" description="Helical" evidence="1">
    <location>
        <begin position="76"/>
        <end position="94"/>
    </location>
</feature>
<dbReference type="RefSeq" id="WP_007986796.1">
    <property type="nucleotide sequence ID" value="NZ_BAEM01000023.1"/>
</dbReference>
<accession>A0AAV3UWS6</accession>
<organism evidence="2 3">
    <name type="scientific">Paraglaciecola chathamensis S18K6</name>
    <dbReference type="NCBI Taxonomy" id="1127672"/>
    <lineage>
        <taxon>Bacteria</taxon>
        <taxon>Pseudomonadati</taxon>
        <taxon>Pseudomonadota</taxon>
        <taxon>Gammaproteobacteria</taxon>
        <taxon>Alteromonadales</taxon>
        <taxon>Alteromonadaceae</taxon>
        <taxon>Paraglaciecola</taxon>
    </lineage>
</organism>
<reference evidence="2 3" key="1">
    <citation type="journal article" date="2017" name="Antonie Van Leeuwenhoek">
        <title>Rhizobium rhizosphaerae sp. nov., a novel species isolated from rice rhizosphere.</title>
        <authorList>
            <person name="Zhao J.J."/>
            <person name="Zhang J."/>
            <person name="Zhang R.J."/>
            <person name="Zhang C.W."/>
            <person name="Yin H.Q."/>
            <person name="Zhang X.X."/>
        </authorList>
    </citation>
    <scope>NUCLEOTIDE SEQUENCE [LARGE SCALE GENOMIC DNA]</scope>
    <source>
        <strain evidence="2 3">S18K6</strain>
    </source>
</reference>
<keyword evidence="1" id="KW-0812">Transmembrane</keyword>
<dbReference type="AlphaFoldDB" id="A0AAV3UWS6"/>
<dbReference type="EMBL" id="BAEM01000023">
    <property type="protein sequence ID" value="GAC09586.1"/>
    <property type="molecule type" value="Genomic_DNA"/>
</dbReference>
<dbReference type="Proteomes" id="UP000006320">
    <property type="component" value="Unassembled WGS sequence"/>
</dbReference>
<proteinExistence type="predicted"/>
<keyword evidence="1" id="KW-0472">Membrane</keyword>
<sequence length="129" mass="14784">MDFKKLKSNLVGTAKIYRYGLGFLISMVAVDAYRDDFEDTLFFLGLVIGYVPILAIKVILYTYVESLEFHKISKGLLWSFLSSNVVILGLSLASYYEPPVLTLNEYLLYMAGFAGLLFFNYFMLPWKKS</sequence>
<evidence type="ECO:0000256" key="1">
    <source>
        <dbReference type="SAM" id="Phobius"/>
    </source>
</evidence>